<dbReference type="InterPro" id="IPR019369">
    <property type="entry name" value="Efm5/EEF1AKMT1"/>
</dbReference>
<evidence type="ECO:0000256" key="4">
    <source>
        <dbReference type="ARBA" id="ARBA00022679"/>
    </source>
</evidence>
<proteinExistence type="predicted"/>
<evidence type="ECO:0000313" key="6">
    <source>
        <dbReference type="Proteomes" id="UP000292052"/>
    </source>
</evidence>
<protein>
    <submittedName>
        <fullName evidence="5">N(6)-adenine-specific DNA methyltransferase 2</fullName>
    </submittedName>
</protein>
<keyword evidence="4 5" id="KW-0808">Transferase</keyword>
<dbReference type="PANTHER" id="PTHR13200:SF0">
    <property type="entry name" value="EEF1A LYSINE METHYLTRANSFERASE 1"/>
    <property type="match status" value="1"/>
</dbReference>
<dbReference type="GO" id="GO:0016279">
    <property type="term" value="F:protein-lysine N-methyltransferase activity"/>
    <property type="evidence" value="ECO:0007669"/>
    <property type="project" value="InterPro"/>
</dbReference>
<dbReference type="EMBL" id="QDEB01046223">
    <property type="protein sequence ID" value="RZC38130.1"/>
    <property type="molecule type" value="Genomic_DNA"/>
</dbReference>
<evidence type="ECO:0000256" key="2">
    <source>
        <dbReference type="ARBA" id="ARBA00022490"/>
    </source>
</evidence>
<accession>A0A482VZ87</accession>
<dbReference type="AlphaFoldDB" id="A0A482VZ87"/>
<dbReference type="GO" id="GO:0005737">
    <property type="term" value="C:cytoplasm"/>
    <property type="evidence" value="ECO:0007669"/>
    <property type="project" value="UniProtKB-SubCell"/>
</dbReference>
<organism evidence="5 6">
    <name type="scientific">Asbolus verrucosus</name>
    <name type="common">Desert ironclad beetle</name>
    <dbReference type="NCBI Taxonomy" id="1661398"/>
    <lineage>
        <taxon>Eukaryota</taxon>
        <taxon>Metazoa</taxon>
        <taxon>Ecdysozoa</taxon>
        <taxon>Arthropoda</taxon>
        <taxon>Hexapoda</taxon>
        <taxon>Insecta</taxon>
        <taxon>Pterygota</taxon>
        <taxon>Neoptera</taxon>
        <taxon>Endopterygota</taxon>
        <taxon>Coleoptera</taxon>
        <taxon>Polyphaga</taxon>
        <taxon>Cucujiformia</taxon>
        <taxon>Tenebrionidae</taxon>
        <taxon>Pimeliinae</taxon>
        <taxon>Asbolus</taxon>
    </lineage>
</organism>
<dbReference type="Pfam" id="PF10237">
    <property type="entry name" value="N6-adenineMlase"/>
    <property type="match status" value="2"/>
</dbReference>
<evidence type="ECO:0000256" key="3">
    <source>
        <dbReference type="ARBA" id="ARBA00022603"/>
    </source>
</evidence>
<evidence type="ECO:0000313" key="5">
    <source>
        <dbReference type="EMBL" id="RZC38130.1"/>
    </source>
</evidence>
<dbReference type="GO" id="GO:0032259">
    <property type="term" value="P:methylation"/>
    <property type="evidence" value="ECO:0007669"/>
    <property type="project" value="UniProtKB-KW"/>
</dbReference>
<dbReference type="InterPro" id="IPR041370">
    <property type="entry name" value="Mlase_EEF1AKMT1/ZCCHC4"/>
</dbReference>
<keyword evidence="2" id="KW-0963">Cytoplasm</keyword>
<comment type="caution">
    <text evidence="5">The sequence shown here is derived from an EMBL/GenBank/DDBJ whole genome shotgun (WGS) entry which is preliminary data.</text>
</comment>
<reference evidence="5 6" key="1">
    <citation type="submission" date="2017-03" db="EMBL/GenBank/DDBJ databases">
        <title>Genome of the blue death feigning beetle - Asbolus verrucosus.</title>
        <authorList>
            <person name="Rider S.D."/>
        </authorList>
    </citation>
    <scope>NUCLEOTIDE SEQUENCE [LARGE SCALE GENOMIC DNA]</scope>
    <source>
        <strain evidence="5">Butters</strain>
        <tissue evidence="5">Head and leg muscle</tissue>
    </source>
</reference>
<dbReference type="STRING" id="1661398.A0A482VZ87"/>
<sequence length="140" mass="16040">MTESDDDVPQLSANTFLALQEFYKEQEERDKRLLLSPNESITLDEDWQLSQFWYDEKTVQALVKIALNSVGENGKIALISCPTLYKTLKEKIGNMGEGAIMESLTERLLDVRKTSLKPQHKNNLANEFCCYSNFDIENLS</sequence>
<evidence type="ECO:0000256" key="1">
    <source>
        <dbReference type="ARBA" id="ARBA00004496"/>
    </source>
</evidence>
<dbReference type="Proteomes" id="UP000292052">
    <property type="component" value="Unassembled WGS sequence"/>
</dbReference>
<keyword evidence="3 5" id="KW-0489">Methyltransferase</keyword>
<dbReference type="PANTHER" id="PTHR13200">
    <property type="entry name" value="EEF1A LYSINE METHYLTRANSFERASE 1"/>
    <property type="match status" value="1"/>
</dbReference>
<comment type="subcellular location">
    <subcellularLocation>
        <location evidence="1">Cytoplasm</location>
    </subcellularLocation>
</comment>
<keyword evidence="6" id="KW-1185">Reference proteome</keyword>
<gene>
    <name evidence="5" type="ORF">BDFB_008813</name>
</gene>
<dbReference type="OrthoDB" id="206354at2759"/>
<name>A0A482VZ87_ASBVE</name>